<accession>A0AAW2X1D8</accession>
<evidence type="ECO:0000256" key="1">
    <source>
        <dbReference type="SAM" id="MobiDB-lite"/>
    </source>
</evidence>
<comment type="caution">
    <text evidence="2">The sequence shown here is derived from an EMBL/GenBank/DDBJ whole genome shotgun (WGS) entry which is preliminary data.</text>
</comment>
<reference evidence="2" key="1">
    <citation type="submission" date="2020-06" db="EMBL/GenBank/DDBJ databases">
        <authorList>
            <person name="Li T."/>
            <person name="Hu X."/>
            <person name="Zhang T."/>
            <person name="Song X."/>
            <person name="Zhang H."/>
            <person name="Dai N."/>
            <person name="Sheng W."/>
            <person name="Hou X."/>
            <person name="Wei L."/>
        </authorList>
    </citation>
    <scope>NUCLEOTIDE SEQUENCE</scope>
    <source>
        <strain evidence="2">KEN1</strain>
        <tissue evidence="2">Leaf</tissue>
    </source>
</reference>
<protein>
    <recommendedName>
        <fullName evidence="3">Retrotransposon gag domain-containing protein</fullName>
    </recommendedName>
</protein>
<feature type="region of interest" description="Disordered" evidence="1">
    <location>
        <begin position="265"/>
        <end position="312"/>
    </location>
</feature>
<organism evidence="2">
    <name type="scientific">Sesamum latifolium</name>
    <dbReference type="NCBI Taxonomy" id="2727402"/>
    <lineage>
        <taxon>Eukaryota</taxon>
        <taxon>Viridiplantae</taxon>
        <taxon>Streptophyta</taxon>
        <taxon>Embryophyta</taxon>
        <taxon>Tracheophyta</taxon>
        <taxon>Spermatophyta</taxon>
        <taxon>Magnoliopsida</taxon>
        <taxon>eudicotyledons</taxon>
        <taxon>Gunneridae</taxon>
        <taxon>Pentapetalae</taxon>
        <taxon>asterids</taxon>
        <taxon>lamiids</taxon>
        <taxon>Lamiales</taxon>
        <taxon>Pedaliaceae</taxon>
        <taxon>Sesamum</taxon>
    </lineage>
</organism>
<evidence type="ECO:0000313" key="2">
    <source>
        <dbReference type="EMBL" id="KAL0446100.1"/>
    </source>
</evidence>
<reference evidence="2" key="2">
    <citation type="journal article" date="2024" name="Plant">
        <title>Genomic evolution and insights into agronomic trait innovations of Sesamum species.</title>
        <authorList>
            <person name="Miao H."/>
            <person name="Wang L."/>
            <person name="Qu L."/>
            <person name="Liu H."/>
            <person name="Sun Y."/>
            <person name="Le M."/>
            <person name="Wang Q."/>
            <person name="Wei S."/>
            <person name="Zheng Y."/>
            <person name="Lin W."/>
            <person name="Duan Y."/>
            <person name="Cao H."/>
            <person name="Xiong S."/>
            <person name="Wang X."/>
            <person name="Wei L."/>
            <person name="Li C."/>
            <person name="Ma Q."/>
            <person name="Ju M."/>
            <person name="Zhao R."/>
            <person name="Li G."/>
            <person name="Mu C."/>
            <person name="Tian Q."/>
            <person name="Mei H."/>
            <person name="Zhang T."/>
            <person name="Gao T."/>
            <person name="Zhang H."/>
        </authorList>
    </citation>
    <scope>NUCLEOTIDE SEQUENCE</scope>
    <source>
        <strain evidence="2">KEN1</strain>
    </source>
</reference>
<dbReference type="EMBL" id="JACGWN010000006">
    <property type="protein sequence ID" value="KAL0446100.1"/>
    <property type="molecule type" value="Genomic_DNA"/>
</dbReference>
<sequence>MLTGYQPPELRQFDEKGNKRQHIAHFIETCNSAGTDDDLLTKQFIRSLKENAFDWHIKLEPESINSWDEMIKKFLSRFYSTRRTGIMPRSFKELASRAHDMELSIANHKPKFSVGHRNKNSKDEYFNEPPATEKMTVKATPVKFPPSERSEMLQSQHTPYYKGWLTLDDKDTAGMNVGSVTQSNDMHVLEDQQKALPTLPTAPPKLRLDSMEPIQMESSIIDMEPFTKTGSYFGDAKLYLNPDEMQEVMHSKFLISQLIKEVHSKATPSESNAEEFSKLTIGEVPTEKNHKSKKPPYSPVFPYVARSDRKSK</sequence>
<proteinExistence type="predicted"/>
<dbReference type="PANTHER" id="PTHR33437:SF2">
    <property type="entry name" value="OS06G0361200 PROTEIN"/>
    <property type="match status" value="1"/>
</dbReference>
<name>A0AAW2X1D8_9LAMI</name>
<dbReference type="AlphaFoldDB" id="A0AAW2X1D8"/>
<evidence type="ECO:0008006" key="3">
    <source>
        <dbReference type="Google" id="ProtNLM"/>
    </source>
</evidence>
<gene>
    <name evidence="2" type="ORF">Slati_1737900</name>
</gene>
<dbReference type="PANTHER" id="PTHR33437">
    <property type="entry name" value="OS06G0361200 PROTEIN"/>
    <property type="match status" value="1"/>
</dbReference>